<dbReference type="PANTHER" id="PTHR19879">
    <property type="entry name" value="TRANSCRIPTION INITIATION FACTOR TFIID"/>
    <property type="match status" value="1"/>
</dbReference>
<dbReference type="EMBL" id="JAAAHW010007733">
    <property type="protein sequence ID" value="KAF9946564.1"/>
    <property type="molecule type" value="Genomic_DNA"/>
</dbReference>
<proteinExistence type="predicted"/>
<dbReference type="SUPFAM" id="SSF50978">
    <property type="entry name" value="WD40 repeat-like"/>
    <property type="match status" value="1"/>
</dbReference>
<dbReference type="SUPFAM" id="SSF141571">
    <property type="entry name" value="Pentapeptide repeat-like"/>
    <property type="match status" value="1"/>
</dbReference>
<comment type="caution">
    <text evidence="5">The sequence shown here is derived from an EMBL/GenBank/DDBJ whole genome shotgun (WGS) entry which is preliminary data.</text>
</comment>
<dbReference type="OrthoDB" id="2343029at2759"/>
<evidence type="ECO:0000256" key="1">
    <source>
        <dbReference type="ARBA" id="ARBA00022574"/>
    </source>
</evidence>
<dbReference type="InterPro" id="IPR001646">
    <property type="entry name" value="5peptide_repeat"/>
</dbReference>
<dbReference type="Proteomes" id="UP000749646">
    <property type="component" value="Unassembled WGS sequence"/>
</dbReference>
<keyword evidence="6" id="KW-1185">Reference proteome</keyword>
<feature type="repeat" description="WD" evidence="3">
    <location>
        <begin position="265"/>
        <end position="306"/>
    </location>
</feature>
<keyword evidence="1 3" id="KW-0853">WD repeat</keyword>
<evidence type="ECO:0000256" key="2">
    <source>
        <dbReference type="ARBA" id="ARBA00022737"/>
    </source>
</evidence>
<evidence type="ECO:0000256" key="4">
    <source>
        <dbReference type="SAM" id="MobiDB-lite"/>
    </source>
</evidence>
<feature type="compositionally biased region" description="Polar residues" evidence="4">
    <location>
        <begin position="489"/>
        <end position="503"/>
    </location>
</feature>
<dbReference type="InterPro" id="IPR001680">
    <property type="entry name" value="WD40_rpt"/>
</dbReference>
<reference evidence="5" key="1">
    <citation type="journal article" date="2020" name="Fungal Divers.">
        <title>Resolving the Mortierellaceae phylogeny through synthesis of multi-gene phylogenetics and phylogenomics.</title>
        <authorList>
            <person name="Vandepol N."/>
            <person name="Liber J."/>
            <person name="Desiro A."/>
            <person name="Na H."/>
            <person name="Kennedy M."/>
            <person name="Barry K."/>
            <person name="Grigoriev I.V."/>
            <person name="Miller A.N."/>
            <person name="O'Donnell K."/>
            <person name="Stajich J.E."/>
            <person name="Bonito G."/>
        </authorList>
    </citation>
    <scope>NUCLEOTIDE SEQUENCE</scope>
    <source>
        <strain evidence="5">MES-2147</strain>
    </source>
</reference>
<evidence type="ECO:0000313" key="6">
    <source>
        <dbReference type="Proteomes" id="UP000749646"/>
    </source>
</evidence>
<dbReference type="Gene3D" id="2.160.20.80">
    <property type="entry name" value="E3 ubiquitin-protein ligase SopA"/>
    <property type="match status" value="1"/>
</dbReference>
<feature type="compositionally biased region" description="Polar residues" evidence="4">
    <location>
        <begin position="545"/>
        <end position="567"/>
    </location>
</feature>
<dbReference type="InterPro" id="IPR020472">
    <property type="entry name" value="WD40_PAC1"/>
</dbReference>
<accession>A0A9P6LW73</accession>
<dbReference type="Pfam" id="PF00805">
    <property type="entry name" value="Pentapeptide"/>
    <property type="match status" value="1"/>
</dbReference>
<dbReference type="PROSITE" id="PS50294">
    <property type="entry name" value="WD_REPEATS_REGION"/>
    <property type="match status" value="3"/>
</dbReference>
<feature type="repeat" description="WD" evidence="3">
    <location>
        <begin position="192"/>
        <end position="233"/>
    </location>
</feature>
<sequence>KETATPEPVLIRNESTSHVRRKQQEGLASPLAWRSFAKDDSILKFLADRVQQQTSFKQQLCDYIKNSKSAKKWRIAAANAITILVRTGESFHGEDLRGICIPGANLSDGVFDSALLQGANLRLVELRGTQLRGADLSKAQMEGVQFGMKLPTEDSDMESCACSPDGRLLAVGLSSGDINVYTISNWQRALTLKGHTKGVSSVIFSPSGDRIASGSSDKTVRLWDVTSGNCNSVAHSPQEDLDASASDDKTVRPCDAVTDERCMSLSDHTNVVYSVAFSPKGTLIVTSRSDKTVRLWDTKTDQFHEIPLDHEDVVNSVTFSPNITKIALGCENDTMWLWDVESGKPSKFGDHGRVECVAFSPLGDMLASVNRVKTVPNKEGDLATSTNEDREVRLWDVKSGKCLAVVQGCQGKFHDIAWGGTSEVKSFIIACIGRSVCMWKVIQDKPHDQPRWKLLEAELVMTGASIQDVRGLSLEDEKYLKQRGAIGQPTPSQTAELAPSQTGEPAPSQAGELALSQTDEPAPSHTDEPASSQTDEPAPSHTDEASPQTGEPVPSQTAEPAPSQTED</sequence>
<keyword evidence="2" id="KW-0677">Repeat</keyword>
<organism evidence="5 6">
    <name type="scientific">Modicella reniformis</name>
    <dbReference type="NCBI Taxonomy" id="1440133"/>
    <lineage>
        <taxon>Eukaryota</taxon>
        <taxon>Fungi</taxon>
        <taxon>Fungi incertae sedis</taxon>
        <taxon>Mucoromycota</taxon>
        <taxon>Mortierellomycotina</taxon>
        <taxon>Mortierellomycetes</taxon>
        <taxon>Mortierellales</taxon>
        <taxon>Mortierellaceae</taxon>
        <taxon>Modicella</taxon>
    </lineage>
</organism>
<name>A0A9P6LW73_9FUNG</name>
<dbReference type="InterPro" id="IPR019775">
    <property type="entry name" value="WD40_repeat_CS"/>
</dbReference>
<dbReference type="PANTHER" id="PTHR19879:SF9">
    <property type="entry name" value="TRANSCRIPTION INITIATION FACTOR TFIID SUBUNIT 5"/>
    <property type="match status" value="1"/>
</dbReference>
<protein>
    <submittedName>
        <fullName evidence="5">WD domain protein</fullName>
    </submittedName>
</protein>
<dbReference type="PROSITE" id="PS50082">
    <property type="entry name" value="WD_REPEATS_2"/>
    <property type="match status" value="4"/>
</dbReference>
<dbReference type="InterPro" id="IPR015943">
    <property type="entry name" value="WD40/YVTN_repeat-like_dom_sf"/>
</dbReference>
<gene>
    <name evidence="5" type="primary">SWD3</name>
    <name evidence="5" type="ORF">BGZ65_009583</name>
</gene>
<feature type="region of interest" description="Disordered" evidence="4">
    <location>
        <begin position="483"/>
        <end position="567"/>
    </location>
</feature>
<dbReference type="SMART" id="SM00320">
    <property type="entry name" value="WD40"/>
    <property type="match status" value="6"/>
</dbReference>
<feature type="non-terminal residue" evidence="5">
    <location>
        <position position="1"/>
    </location>
</feature>
<dbReference type="PROSITE" id="PS00678">
    <property type="entry name" value="WD_REPEATS_1"/>
    <property type="match status" value="4"/>
</dbReference>
<feature type="repeat" description="WD" evidence="3">
    <location>
        <begin position="377"/>
        <end position="405"/>
    </location>
</feature>
<feature type="repeat" description="WD" evidence="3">
    <location>
        <begin position="307"/>
        <end position="348"/>
    </location>
</feature>
<dbReference type="Pfam" id="PF00400">
    <property type="entry name" value="WD40"/>
    <property type="match status" value="4"/>
</dbReference>
<evidence type="ECO:0000313" key="5">
    <source>
        <dbReference type="EMBL" id="KAF9946564.1"/>
    </source>
</evidence>
<dbReference type="PRINTS" id="PR00320">
    <property type="entry name" value="GPROTEINBRPT"/>
</dbReference>
<dbReference type="AlphaFoldDB" id="A0A9P6LW73"/>
<dbReference type="InterPro" id="IPR036322">
    <property type="entry name" value="WD40_repeat_dom_sf"/>
</dbReference>
<dbReference type="CDD" id="cd00200">
    <property type="entry name" value="WD40"/>
    <property type="match status" value="1"/>
</dbReference>
<evidence type="ECO:0000256" key="3">
    <source>
        <dbReference type="PROSITE-ProRule" id="PRU00221"/>
    </source>
</evidence>
<dbReference type="Gene3D" id="2.130.10.10">
    <property type="entry name" value="YVTN repeat-like/Quinoprotein amine dehydrogenase"/>
    <property type="match status" value="3"/>
</dbReference>